<dbReference type="EMBL" id="JSUQ01000020">
    <property type="protein sequence ID" value="KHQ51051.1"/>
    <property type="molecule type" value="Genomic_DNA"/>
</dbReference>
<dbReference type="Proteomes" id="UP000030960">
    <property type="component" value="Unassembled WGS sequence"/>
</dbReference>
<evidence type="ECO:0000256" key="2">
    <source>
        <dbReference type="ARBA" id="ARBA00004429"/>
    </source>
</evidence>
<keyword evidence="7" id="KW-0808">Transferase</keyword>
<keyword evidence="21" id="KW-1185">Reference proteome</keyword>
<evidence type="ECO:0000256" key="8">
    <source>
        <dbReference type="ARBA" id="ARBA00022692"/>
    </source>
</evidence>
<accession>A0A0B3S2X9</accession>
<evidence type="ECO:0000259" key="19">
    <source>
        <dbReference type="PROSITE" id="PS50109"/>
    </source>
</evidence>
<dbReference type="FunFam" id="1.10.287.130:FF:000049">
    <property type="entry name" value="C4-dicarboxylate transport sensor protein DctB"/>
    <property type="match status" value="1"/>
</dbReference>
<dbReference type="RefSeq" id="WP_043145225.1">
    <property type="nucleotide sequence ID" value="NZ_JSUQ01000020.1"/>
</dbReference>
<dbReference type="SUPFAM" id="SSF47384">
    <property type="entry name" value="Homodimeric domain of signal transducing histidine kinase"/>
    <property type="match status" value="1"/>
</dbReference>
<dbReference type="GO" id="GO:0000155">
    <property type="term" value="F:phosphorelay sensor kinase activity"/>
    <property type="evidence" value="ECO:0007669"/>
    <property type="project" value="InterPro"/>
</dbReference>
<comment type="catalytic activity">
    <reaction evidence="1">
        <text>ATP + protein L-histidine = ADP + protein N-phospho-L-histidine.</text>
        <dbReference type="EC" id="2.7.13.3"/>
    </reaction>
</comment>
<evidence type="ECO:0000256" key="1">
    <source>
        <dbReference type="ARBA" id="ARBA00000085"/>
    </source>
</evidence>
<dbReference type="SUPFAM" id="SSF55874">
    <property type="entry name" value="ATPase domain of HSP90 chaperone/DNA topoisomerase II/histidine kinase"/>
    <property type="match status" value="1"/>
</dbReference>
<dbReference type="CDD" id="cd00082">
    <property type="entry name" value="HisKA"/>
    <property type="match status" value="1"/>
</dbReference>
<dbReference type="STRING" id="561184.SAMN05216376_102382"/>
<dbReference type="Gene3D" id="3.30.450.20">
    <property type="entry name" value="PAS domain"/>
    <property type="match status" value="1"/>
</dbReference>
<protein>
    <recommendedName>
        <fullName evidence="16">C4-dicarboxylate transport sensor protein DctB</fullName>
        <ecNumber evidence="3">2.7.13.3</ecNumber>
    </recommendedName>
</protein>
<feature type="coiled-coil region" evidence="17">
    <location>
        <begin position="318"/>
        <end position="355"/>
    </location>
</feature>
<dbReference type="InterPro" id="IPR004358">
    <property type="entry name" value="Sig_transdc_His_kin-like_C"/>
</dbReference>
<evidence type="ECO:0000313" key="21">
    <source>
        <dbReference type="Proteomes" id="UP000030960"/>
    </source>
</evidence>
<evidence type="ECO:0000256" key="4">
    <source>
        <dbReference type="ARBA" id="ARBA00022475"/>
    </source>
</evidence>
<dbReference type="Pfam" id="PF02518">
    <property type="entry name" value="HATPase_c"/>
    <property type="match status" value="1"/>
</dbReference>
<feature type="transmembrane region" description="Helical" evidence="18">
    <location>
        <begin position="275"/>
        <end position="296"/>
    </location>
</feature>
<evidence type="ECO:0000256" key="10">
    <source>
        <dbReference type="ARBA" id="ARBA00022777"/>
    </source>
</evidence>
<dbReference type="PANTHER" id="PTHR43065">
    <property type="entry name" value="SENSOR HISTIDINE KINASE"/>
    <property type="match status" value="1"/>
</dbReference>
<keyword evidence="10" id="KW-0418">Kinase</keyword>
<dbReference type="InterPro" id="IPR017055">
    <property type="entry name" value="Sig_transdc_His_kinase_DctB"/>
</dbReference>
<evidence type="ECO:0000256" key="14">
    <source>
        <dbReference type="ARBA" id="ARBA00023136"/>
    </source>
</evidence>
<keyword evidence="11" id="KW-0067">ATP-binding</keyword>
<comment type="subcellular location">
    <subcellularLocation>
        <location evidence="2">Cell inner membrane</location>
        <topology evidence="2">Multi-pass membrane protein</topology>
    </subcellularLocation>
</comment>
<dbReference type="OrthoDB" id="7568856at2"/>
<dbReference type="PIRSF" id="PIRSF036431">
    <property type="entry name" value="STHK_DctB"/>
    <property type="match status" value="1"/>
</dbReference>
<evidence type="ECO:0000256" key="6">
    <source>
        <dbReference type="ARBA" id="ARBA00022553"/>
    </source>
</evidence>
<keyword evidence="13" id="KW-0902">Two-component regulatory system</keyword>
<dbReference type="GO" id="GO:0005886">
    <property type="term" value="C:plasma membrane"/>
    <property type="evidence" value="ECO:0007669"/>
    <property type="project" value="UniProtKB-SubCell"/>
</dbReference>
<keyword evidence="9" id="KW-0547">Nucleotide-binding</keyword>
<evidence type="ECO:0000256" key="11">
    <source>
        <dbReference type="ARBA" id="ARBA00022840"/>
    </source>
</evidence>
<dbReference type="PROSITE" id="PS50109">
    <property type="entry name" value="HIS_KIN"/>
    <property type="match status" value="1"/>
</dbReference>
<evidence type="ECO:0000256" key="7">
    <source>
        <dbReference type="ARBA" id="ARBA00022679"/>
    </source>
</evidence>
<evidence type="ECO:0000256" key="12">
    <source>
        <dbReference type="ARBA" id="ARBA00022989"/>
    </source>
</evidence>
<dbReference type="InterPro" id="IPR036097">
    <property type="entry name" value="HisK_dim/P_sf"/>
</dbReference>
<evidence type="ECO:0000256" key="16">
    <source>
        <dbReference type="ARBA" id="ARBA00073143"/>
    </source>
</evidence>
<evidence type="ECO:0000256" key="17">
    <source>
        <dbReference type="SAM" id="Coils"/>
    </source>
</evidence>
<dbReference type="InterPro" id="IPR036890">
    <property type="entry name" value="HATPase_C_sf"/>
</dbReference>
<proteinExistence type="predicted"/>
<keyword evidence="14 18" id="KW-0472">Membrane</keyword>
<evidence type="ECO:0000256" key="9">
    <source>
        <dbReference type="ARBA" id="ARBA00022741"/>
    </source>
</evidence>
<comment type="function">
    <text evidence="15">Member of the two-component regulatory system DctB/DctD involved in the transport of C4-dicarboxylates. DctB functions as a membrane-associated protein kinase that phosphorylates DctD in response to environmental signals.</text>
</comment>
<keyword evidence="12 18" id="KW-1133">Transmembrane helix</keyword>
<evidence type="ECO:0000313" key="20">
    <source>
        <dbReference type="EMBL" id="KHQ51051.1"/>
    </source>
</evidence>
<evidence type="ECO:0000256" key="3">
    <source>
        <dbReference type="ARBA" id="ARBA00012438"/>
    </source>
</evidence>
<evidence type="ECO:0000256" key="5">
    <source>
        <dbReference type="ARBA" id="ARBA00022519"/>
    </source>
</evidence>
<dbReference type="Pfam" id="PF00512">
    <property type="entry name" value="HisKA"/>
    <property type="match status" value="1"/>
</dbReference>
<comment type="caution">
    <text evidence="20">The sequence shown here is derived from an EMBL/GenBank/DDBJ whole genome shotgun (WGS) entry which is preliminary data.</text>
</comment>
<dbReference type="GO" id="GO:0005524">
    <property type="term" value="F:ATP binding"/>
    <property type="evidence" value="ECO:0007669"/>
    <property type="project" value="UniProtKB-KW"/>
</dbReference>
<keyword evidence="4" id="KW-1003">Cell membrane</keyword>
<name>A0A0B3S2X9_9RHOB</name>
<feature type="transmembrane region" description="Helical" evidence="18">
    <location>
        <begin position="7"/>
        <end position="27"/>
    </location>
</feature>
<dbReference type="InterPro" id="IPR005467">
    <property type="entry name" value="His_kinase_dom"/>
</dbReference>
<evidence type="ECO:0000256" key="18">
    <source>
        <dbReference type="SAM" id="Phobius"/>
    </source>
</evidence>
<keyword evidence="6" id="KW-0597">Phosphoprotein</keyword>
<dbReference type="InterPro" id="IPR003661">
    <property type="entry name" value="HisK_dim/P_dom"/>
</dbReference>
<dbReference type="EC" id="2.7.13.3" evidence="3"/>
<keyword evidence="5" id="KW-0997">Cell inner membrane</keyword>
<keyword evidence="17" id="KW-0175">Coiled coil</keyword>
<organism evidence="20 21">
    <name type="scientific">Mameliella alba</name>
    <dbReference type="NCBI Taxonomy" id="561184"/>
    <lineage>
        <taxon>Bacteria</taxon>
        <taxon>Pseudomonadati</taxon>
        <taxon>Pseudomonadota</taxon>
        <taxon>Alphaproteobacteria</taxon>
        <taxon>Rhodobacterales</taxon>
        <taxon>Roseobacteraceae</taxon>
        <taxon>Mameliella</taxon>
    </lineage>
</organism>
<keyword evidence="8 18" id="KW-0812">Transmembrane</keyword>
<gene>
    <name evidence="20" type="ORF">OA50_04421</name>
</gene>
<feature type="domain" description="Histidine kinase" evidence="19">
    <location>
        <begin position="364"/>
        <end position="575"/>
    </location>
</feature>
<dbReference type="PANTHER" id="PTHR43065:SF46">
    <property type="entry name" value="C4-DICARBOXYLATE TRANSPORT SENSOR PROTEIN DCTB"/>
    <property type="match status" value="1"/>
</dbReference>
<dbReference type="AlphaFoldDB" id="A0A0B3S2X9"/>
<sequence length="580" mass="62733">MRDRPTARAPIVGLFLAAVAGLGWIVWTTSYAEALRQVEAQGRSDLRLAADRLVTGLQRYRSLAVSLADHPALTALHADGDRAAAEAVLLRNLDQTGALNAFYADRNGRVLASAQGEVPVDLAAQPWFLRAVNGALGADRGISAAAARRAYFHGVPSFGPDGKVRGVLVLVADIEALEWEWSGSRPSVFFTDALNQVFVTNRSELLFWQRTDRAMIGPGGEVVDVHARMVGEHEVWHQRLSPYVPRAALHLVQPLPVIGLTGEALVDVGPARRLAWLQTAVVAVLCLFFGSLLFLATERRRALSIANARLEGRVRDRTQDLEQANMALRREVSEREEAEAALRRAQAELVEAGKLSALGQMSAGISHELNQPLMAIGQFAENGAAFLDKGKPEKARANLDRIAGLAARAARIIKNLRAFARNEAEPMGKVDVVAVLSSAVEMTEARLKSDGVTLHWNPASWPAPIWVMGGEVRLGQVFVNLINNAADAMSGQEVKVIEITLVLGDRLVVRVQDSGPGIADPDKVFEPFYSTKQVGDGMGLGLSISYGLVQSFGGRIRGANTETGALFTVELDYWRAEMAA</sequence>
<dbReference type="PRINTS" id="PR00344">
    <property type="entry name" value="BCTRLSENSOR"/>
</dbReference>
<dbReference type="Gene3D" id="3.30.565.10">
    <property type="entry name" value="Histidine kinase-like ATPase, C-terminal domain"/>
    <property type="match status" value="1"/>
</dbReference>
<evidence type="ECO:0000256" key="13">
    <source>
        <dbReference type="ARBA" id="ARBA00023012"/>
    </source>
</evidence>
<dbReference type="PATRIC" id="fig|1515334.3.peg.4453"/>
<dbReference type="SMART" id="SM00387">
    <property type="entry name" value="HATPase_c"/>
    <property type="match status" value="1"/>
</dbReference>
<reference evidence="20 21" key="1">
    <citation type="submission" date="2014-10" db="EMBL/GenBank/DDBJ databases">
        <title>Genome sequence of Ponticoccus sp. strain UMTAT08 isolated from clonal culture of toxic dinoflagellate Alexandrium tamiyavanichii.</title>
        <authorList>
            <person name="Gan H.Y."/>
            <person name="Muhd D.-D."/>
            <person name="Mohd Noor M.E."/>
            <person name="Yeong Y.S."/>
            <person name="Usup G."/>
        </authorList>
    </citation>
    <scope>NUCLEOTIDE SEQUENCE [LARGE SCALE GENOMIC DNA]</scope>
    <source>
        <strain evidence="20 21">UMTAT08</strain>
    </source>
</reference>
<evidence type="ECO:0000256" key="15">
    <source>
        <dbReference type="ARBA" id="ARBA00059004"/>
    </source>
</evidence>
<dbReference type="InterPro" id="IPR003594">
    <property type="entry name" value="HATPase_dom"/>
</dbReference>
<dbReference type="SMART" id="SM00388">
    <property type="entry name" value="HisKA"/>
    <property type="match status" value="1"/>
</dbReference>
<dbReference type="Gene3D" id="1.10.287.130">
    <property type="match status" value="1"/>
</dbReference>